<gene>
    <name evidence="8" type="ORF">EDC61_10697</name>
</gene>
<accession>A0A4R3JVZ3</accession>
<dbReference type="Proteomes" id="UP000295135">
    <property type="component" value="Unassembled WGS sequence"/>
</dbReference>
<organism evidence="8 9">
    <name type="scientific">Sulfuritortus calidifontis</name>
    <dbReference type="NCBI Taxonomy" id="1914471"/>
    <lineage>
        <taxon>Bacteria</taxon>
        <taxon>Pseudomonadati</taxon>
        <taxon>Pseudomonadota</taxon>
        <taxon>Betaproteobacteria</taxon>
        <taxon>Nitrosomonadales</taxon>
        <taxon>Thiobacillaceae</taxon>
        <taxon>Sulfuritortus</taxon>
    </lineage>
</organism>
<keyword evidence="5 7" id="KW-1133">Transmembrane helix</keyword>
<comment type="similarity">
    <text evidence="2">Belongs to the DoxX family.</text>
</comment>
<evidence type="ECO:0000256" key="1">
    <source>
        <dbReference type="ARBA" id="ARBA00004651"/>
    </source>
</evidence>
<sequence>MAGLIHTVFLLVAALERYGQPLALLGLRLLLAWEFWQAGRGKLRGENWFADIQDAFPFPFNLLPAEWSWQLATWTELIAAALLVLGLATRLGSLALIVLTGVAWASVHAGLGYNVCDNGWKLPLIYLIMLLPLLFGGAGRLSLDHWLRTHLSSCRQC</sequence>
<dbReference type="InterPro" id="IPR032808">
    <property type="entry name" value="DoxX"/>
</dbReference>
<dbReference type="GO" id="GO:0005886">
    <property type="term" value="C:plasma membrane"/>
    <property type="evidence" value="ECO:0007669"/>
    <property type="project" value="UniProtKB-SubCell"/>
</dbReference>
<keyword evidence="3" id="KW-1003">Cell membrane</keyword>
<keyword evidence="9" id="KW-1185">Reference proteome</keyword>
<evidence type="ECO:0000256" key="5">
    <source>
        <dbReference type="ARBA" id="ARBA00022989"/>
    </source>
</evidence>
<keyword evidence="6 7" id="KW-0472">Membrane</keyword>
<evidence type="ECO:0000256" key="2">
    <source>
        <dbReference type="ARBA" id="ARBA00006679"/>
    </source>
</evidence>
<proteinExistence type="inferred from homology"/>
<dbReference type="PANTHER" id="PTHR33452">
    <property type="entry name" value="OXIDOREDUCTASE CATD-RELATED"/>
    <property type="match status" value="1"/>
</dbReference>
<dbReference type="AlphaFoldDB" id="A0A4R3JVZ3"/>
<dbReference type="PANTHER" id="PTHR33452:SF7">
    <property type="entry name" value="DOXX FAMILY PROTEIN"/>
    <property type="match status" value="1"/>
</dbReference>
<evidence type="ECO:0000313" key="9">
    <source>
        <dbReference type="Proteomes" id="UP000295135"/>
    </source>
</evidence>
<comment type="subcellular location">
    <subcellularLocation>
        <location evidence="1">Cell membrane</location>
        <topology evidence="1">Multi-pass membrane protein</topology>
    </subcellularLocation>
</comment>
<dbReference type="OrthoDB" id="5689076at2"/>
<reference evidence="8 9" key="1">
    <citation type="submission" date="2019-03" db="EMBL/GenBank/DDBJ databases">
        <title>Genomic Encyclopedia of Type Strains, Phase IV (KMG-IV): sequencing the most valuable type-strain genomes for metagenomic binning, comparative biology and taxonomic classification.</title>
        <authorList>
            <person name="Goeker M."/>
        </authorList>
    </citation>
    <scope>NUCLEOTIDE SEQUENCE [LARGE SCALE GENOMIC DNA]</scope>
    <source>
        <strain evidence="8 9">DSM 103923</strain>
    </source>
</reference>
<comment type="caution">
    <text evidence="8">The sequence shown here is derived from an EMBL/GenBank/DDBJ whole genome shotgun (WGS) entry which is preliminary data.</text>
</comment>
<name>A0A4R3JVZ3_9PROT</name>
<keyword evidence="4 7" id="KW-0812">Transmembrane</keyword>
<dbReference type="RefSeq" id="WP_126463808.1">
    <property type="nucleotide sequence ID" value="NZ_AP018721.1"/>
</dbReference>
<dbReference type="InterPro" id="IPR051907">
    <property type="entry name" value="DoxX-like_oxidoreductase"/>
</dbReference>
<evidence type="ECO:0000256" key="4">
    <source>
        <dbReference type="ARBA" id="ARBA00022692"/>
    </source>
</evidence>
<dbReference type="Pfam" id="PF07681">
    <property type="entry name" value="DoxX"/>
    <property type="match status" value="1"/>
</dbReference>
<evidence type="ECO:0000256" key="3">
    <source>
        <dbReference type="ARBA" id="ARBA00022475"/>
    </source>
</evidence>
<feature type="transmembrane region" description="Helical" evidence="7">
    <location>
        <begin position="125"/>
        <end position="143"/>
    </location>
</feature>
<protein>
    <submittedName>
        <fullName evidence="8">Putative oxidoreductase</fullName>
    </submittedName>
</protein>
<dbReference type="EMBL" id="SLZY01000006">
    <property type="protein sequence ID" value="TCS72182.1"/>
    <property type="molecule type" value="Genomic_DNA"/>
</dbReference>
<evidence type="ECO:0000256" key="6">
    <source>
        <dbReference type="ARBA" id="ARBA00023136"/>
    </source>
</evidence>
<evidence type="ECO:0000256" key="7">
    <source>
        <dbReference type="SAM" id="Phobius"/>
    </source>
</evidence>
<evidence type="ECO:0000313" key="8">
    <source>
        <dbReference type="EMBL" id="TCS72182.1"/>
    </source>
</evidence>